<dbReference type="GO" id="GO:0005782">
    <property type="term" value="C:peroxisomal matrix"/>
    <property type="evidence" value="ECO:0007669"/>
    <property type="project" value="TreeGrafter"/>
</dbReference>
<comment type="subunit">
    <text evidence="2">Homotetramer.</text>
</comment>
<dbReference type="InterPro" id="IPR049449">
    <property type="entry name" value="TesB_ACOT8-like_N"/>
</dbReference>
<dbReference type="PANTHER" id="PTHR11066:SF34">
    <property type="entry name" value="ACYL-COENZYME A THIOESTERASE 8"/>
    <property type="match status" value="1"/>
</dbReference>
<dbReference type="Gene3D" id="2.40.160.210">
    <property type="entry name" value="Acyl-CoA thioesterase, double hotdog domain"/>
    <property type="match status" value="1"/>
</dbReference>
<dbReference type="Pfam" id="PF13622">
    <property type="entry name" value="4HBT_3"/>
    <property type="match status" value="1"/>
</dbReference>
<sequence>MPYKTFPAVISFDKTAVKSTDPTLVPSTEGEDTDYAKSIAEAVDVQEIDVNLYMSKELWLPPGARGAFGGQIVAQALRAAFNTVREEFHVHSLHSYFILPGNVDYPVVYQVQRLRDGRSFATRFVTATQRGKAIFVSSFSFAKPDNNSITLEHQSAMPNVPEPESLTSEHERLQKLLENHDLPPKYREHIETRMEESSPIDYRNVHNPTPQETFTGKIEAKDLQYRWFKTKGELSDDPRLHACIIAYASDSGFIGTAALANGLSPRAIGMMASLDHSMWFHAPARADEWLLYEMQSPRTSEGRGVAFGRIYTQDGTLIATTAQEGIVRLSRREQERRRKQREDEKSDSKL</sequence>
<dbReference type="EMBL" id="JAEPRB010000007">
    <property type="protein sequence ID" value="KAG2227460.1"/>
    <property type="molecule type" value="Genomic_DNA"/>
</dbReference>
<dbReference type="FunFam" id="2.40.160.210:FF:000001">
    <property type="entry name" value="Acyl-CoA thioesterase II"/>
    <property type="match status" value="1"/>
</dbReference>
<dbReference type="SUPFAM" id="SSF54637">
    <property type="entry name" value="Thioesterase/thiol ester dehydrase-isomerase"/>
    <property type="match status" value="2"/>
</dbReference>
<dbReference type="OrthoDB" id="68328at2759"/>
<dbReference type="PANTHER" id="PTHR11066">
    <property type="entry name" value="ACYL-COA THIOESTERASE"/>
    <property type="match status" value="1"/>
</dbReference>
<dbReference type="CDD" id="cd03444">
    <property type="entry name" value="Thioesterase_II_repeat1"/>
    <property type="match status" value="1"/>
</dbReference>
<evidence type="ECO:0000256" key="1">
    <source>
        <dbReference type="ARBA" id="ARBA00006538"/>
    </source>
</evidence>
<comment type="similarity">
    <text evidence="1">Belongs to the C/M/P thioester hydrolase family.</text>
</comment>
<dbReference type="InterPro" id="IPR029069">
    <property type="entry name" value="HotDog_dom_sf"/>
</dbReference>
<evidence type="ECO:0000256" key="4">
    <source>
        <dbReference type="ARBA" id="ARBA00023098"/>
    </source>
</evidence>
<evidence type="ECO:0000259" key="7">
    <source>
        <dbReference type="Pfam" id="PF13622"/>
    </source>
</evidence>
<protein>
    <recommendedName>
        <fullName evidence="10">Acyl-CoA thioesterase II</fullName>
    </recommendedName>
</protein>
<evidence type="ECO:0008006" key="10">
    <source>
        <dbReference type="Google" id="ProtNLM"/>
    </source>
</evidence>
<dbReference type="AlphaFoldDB" id="A0A8H7SF91"/>
<dbReference type="Pfam" id="PF02551">
    <property type="entry name" value="Acyl_CoA_thio"/>
    <property type="match status" value="1"/>
</dbReference>
<dbReference type="GO" id="GO:0047617">
    <property type="term" value="F:fatty acyl-CoA hydrolase activity"/>
    <property type="evidence" value="ECO:0007669"/>
    <property type="project" value="InterPro"/>
</dbReference>
<evidence type="ECO:0000256" key="3">
    <source>
        <dbReference type="ARBA" id="ARBA00022801"/>
    </source>
</evidence>
<keyword evidence="9" id="KW-1185">Reference proteome</keyword>
<comment type="caution">
    <text evidence="8">The sequence shown here is derived from an EMBL/GenBank/DDBJ whole genome shotgun (WGS) entry which is preliminary data.</text>
</comment>
<dbReference type="InterPro" id="IPR003703">
    <property type="entry name" value="Acyl_CoA_thio"/>
</dbReference>
<evidence type="ECO:0000256" key="2">
    <source>
        <dbReference type="ARBA" id="ARBA00011881"/>
    </source>
</evidence>
<proteinExistence type="inferred from homology"/>
<gene>
    <name evidence="8" type="ORF">INT45_007485</name>
</gene>
<evidence type="ECO:0000313" key="8">
    <source>
        <dbReference type="EMBL" id="KAG2227460.1"/>
    </source>
</evidence>
<feature type="domain" description="Acyl-CoA thioesterase-like N-terminal HotDog" evidence="7">
    <location>
        <begin position="59"/>
        <end position="141"/>
    </location>
</feature>
<name>A0A8H7SF91_9FUNG</name>
<dbReference type="GO" id="GO:0006637">
    <property type="term" value="P:acyl-CoA metabolic process"/>
    <property type="evidence" value="ECO:0007669"/>
    <property type="project" value="InterPro"/>
</dbReference>
<dbReference type="Proteomes" id="UP000646827">
    <property type="component" value="Unassembled WGS sequence"/>
</dbReference>
<feature type="domain" description="Acyl-CoA thioesterase 2 C-terminal" evidence="6">
    <location>
        <begin position="198"/>
        <end position="325"/>
    </location>
</feature>
<evidence type="ECO:0000259" key="6">
    <source>
        <dbReference type="Pfam" id="PF02551"/>
    </source>
</evidence>
<accession>A0A8H7SF91</accession>
<evidence type="ECO:0000313" key="9">
    <source>
        <dbReference type="Proteomes" id="UP000646827"/>
    </source>
</evidence>
<keyword evidence="3" id="KW-0378">Hydrolase</keyword>
<reference evidence="8 9" key="1">
    <citation type="submission" date="2020-12" db="EMBL/GenBank/DDBJ databases">
        <title>Metabolic potential, ecology and presence of endohyphal bacteria is reflected in genomic diversity of Mucoromycotina.</title>
        <authorList>
            <person name="Muszewska A."/>
            <person name="Okrasinska A."/>
            <person name="Steczkiewicz K."/>
            <person name="Drgas O."/>
            <person name="Orlowska M."/>
            <person name="Perlinska-Lenart U."/>
            <person name="Aleksandrzak-Piekarczyk T."/>
            <person name="Szatraj K."/>
            <person name="Zielenkiewicz U."/>
            <person name="Pilsyk S."/>
            <person name="Malc E."/>
            <person name="Mieczkowski P."/>
            <person name="Kruszewska J.S."/>
            <person name="Biernat P."/>
            <person name="Pawlowska J."/>
        </authorList>
    </citation>
    <scope>NUCLEOTIDE SEQUENCE [LARGE SCALE GENOMIC DNA]</scope>
    <source>
        <strain evidence="8 9">CBS 142.35</strain>
    </source>
</reference>
<feature type="region of interest" description="Disordered" evidence="5">
    <location>
        <begin position="330"/>
        <end position="350"/>
    </location>
</feature>
<dbReference type="CDD" id="cd03445">
    <property type="entry name" value="Thioesterase_II_repeat2"/>
    <property type="match status" value="1"/>
</dbReference>
<keyword evidence="4" id="KW-0443">Lipid metabolism</keyword>
<dbReference type="InterPro" id="IPR025652">
    <property type="entry name" value="TesB_C"/>
</dbReference>
<organism evidence="8 9">
    <name type="scientific">Circinella minor</name>
    <dbReference type="NCBI Taxonomy" id="1195481"/>
    <lineage>
        <taxon>Eukaryota</taxon>
        <taxon>Fungi</taxon>
        <taxon>Fungi incertae sedis</taxon>
        <taxon>Mucoromycota</taxon>
        <taxon>Mucoromycotina</taxon>
        <taxon>Mucoromycetes</taxon>
        <taxon>Mucorales</taxon>
        <taxon>Lichtheimiaceae</taxon>
        <taxon>Circinella</taxon>
    </lineage>
</organism>
<dbReference type="GO" id="GO:0009062">
    <property type="term" value="P:fatty acid catabolic process"/>
    <property type="evidence" value="ECO:0007669"/>
    <property type="project" value="TreeGrafter"/>
</dbReference>
<dbReference type="InterPro" id="IPR042171">
    <property type="entry name" value="Acyl-CoA_hotdog"/>
</dbReference>
<evidence type="ECO:0000256" key="5">
    <source>
        <dbReference type="SAM" id="MobiDB-lite"/>
    </source>
</evidence>